<dbReference type="SUPFAM" id="SSF89550">
    <property type="entry name" value="PHP domain-like"/>
    <property type="match status" value="1"/>
</dbReference>
<dbReference type="OrthoDB" id="9804333at2"/>
<dbReference type="CDD" id="cd07438">
    <property type="entry name" value="PHP_HisPPase_AMP"/>
    <property type="match status" value="1"/>
</dbReference>
<gene>
    <name evidence="2" type="ORF">CWI76_00455</name>
</gene>
<evidence type="ECO:0000259" key="1">
    <source>
        <dbReference type="SMART" id="SM00481"/>
    </source>
</evidence>
<keyword evidence="3" id="KW-1185">Reference proteome</keyword>
<accession>A0A432YL77</accession>
<reference evidence="3" key="1">
    <citation type="journal article" date="2018" name="Front. Microbiol.">
        <title>Genome-Based Analysis Reveals the Taxonomy and Diversity of the Family Idiomarinaceae.</title>
        <authorList>
            <person name="Liu Y."/>
            <person name="Lai Q."/>
            <person name="Shao Z."/>
        </authorList>
    </citation>
    <scope>NUCLEOTIDE SEQUENCE [LARGE SCALE GENOMIC DNA]</scope>
    <source>
        <strain evidence="3">PIM1</strain>
    </source>
</reference>
<dbReference type="AlphaFoldDB" id="A0A432YL77"/>
<name>A0A432YL77_9GAMM</name>
<dbReference type="InterPro" id="IPR016195">
    <property type="entry name" value="Pol/histidinol_Pase-like"/>
</dbReference>
<dbReference type="InterPro" id="IPR003141">
    <property type="entry name" value="Pol/His_phosphatase_N"/>
</dbReference>
<organism evidence="2 3">
    <name type="scientific">Pseudidiomarina marina</name>
    <dbReference type="NCBI Taxonomy" id="502366"/>
    <lineage>
        <taxon>Bacteria</taxon>
        <taxon>Pseudomonadati</taxon>
        <taxon>Pseudomonadota</taxon>
        <taxon>Gammaproteobacteria</taxon>
        <taxon>Alteromonadales</taxon>
        <taxon>Idiomarinaceae</taxon>
        <taxon>Pseudidiomarina</taxon>
    </lineage>
</organism>
<dbReference type="Pfam" id="PF02811">
    <property type="entry name" value="PHP"/>
    <property type="match status" value="1"/>
</dbReference>
<dbReference type="InterPro" id="IPR004013">
    <property type="entry name" value="PHP_dom"/>
</dbReference>
<dbReference type="Proteomes" id="UP000288127">
    <property type="component" value="Unassembled WGS sequence"/>
</dbReference>
<comment type="caution">
    <text evidence="2">The sequence shown here is derived from an EMBL/GenBank/DDBJ whole genome shotgun (WGS) entry which is preliminary data.</text>
</comment>
<proteinExistence type="predicted"/>
<evidence type="ECO:0000313" key="2">
    <source>
        <dbReference type="EMBL" id="RUO61727.1"/>
    </source>
</evidence>
<sequence length="291" mass="32046">MRNEPFVKEPSLQPAFDVTPCYDLHCHSYYSDGALSPAELVQRACEQGVTHLAITDHDSVGGVAVAQAFIAQHQLPLKLIVGTEITCSWEGFEIHLVALNFNADAPSMEQLLAQQQQRRRDRYQAMVAKLHKAGIDVQPPMAQAMTMPTRKHLADAMVEGDWVSSFESAFRRYLGKGQQAYVATQWVNLADAVAAVTAAGGVTVIAHPHAYQLSNKWLRRLLTEAKQVGVTGVEVAIGTQSPGQREALATFAEEIGLAASVGSDFHYPARWRELGKNLCLPERCVPIWTLW</sequence>
<protein>
    <submittedName>
        <fullName evidence="2">PHP domain-containing protein</fullName>
    </submittedName>
</protein>
<dbReference type="PANTHER" id="PTHR42924:SF3">
    <property type="entry name" value="POLYMERASE_HISTIDINOL PHOSPHATASE N-TERMINAL DOMAIN-CONTAINING PROTEIN"/>
    <property type="match status" value="1"/>
</dbReference>
<dbReference type="PANTHER" id="PTHR42924">
    <property type="entry name" value="EXONUCLEASE"/>
    <property type="match status" value="1"/>
</dbReference>
<dbReference type="InterPro" id="IPR052018">
    <property type="entry name" value="PHP_domain"/>
</dbReference>
<feature type="domain" description="Polymerase/histidinol phosphatase N-terminal" evidence="1">
    <location>
        <begin position="22"/>
        <end position="89"/>
    </location>
</feature>
<dbReference type="Gene3D" id="3.20.20.140">
    <property type="entry name" value="Metal-dependent hydrolases"/>
    <property type="match status" value="1"/>
</dbReference>
<evidence type="ECO:0000313" key="3">
    <source>
        <dbReference type="Proteomes" id="UP000288127"/>
    </source>
</evidence>
<dbReference type="EMBL" id="PIPZ01000001">
    <property type="protein sequence ID" value="RUO61727.1"/>
    <property type="molecule type" value="Genomic_DNA"/>
</dbReference>
<dbReference type="Gene3D" id="1.10.150.650">
    <property type="match status" value="1"/>
</dbReference>
<dbReference type="SMART" id="SM00481">
    <property type="entry name" value="POLIIIAc"/>
    <property type="match status" value="1"/>
</dbReference>
<dbReference type="GO" id="GO:0004534">
    <property type="term" value="F:5'-3' RNA exonuclease activity"/>
    <property type="evidence" value="ECO:0007669"/>
    <property type="project" value="TreeGrafter"/>
</dbReference>
<dbReference type="GO" id="GO:0035312">
    <property type="term" value="F:5'-3' DNA exonuclease activity"/>
    <property type="evidence" value="ECO:0007669"/>
    <property type="project" value="TreeGrafter"/>
</dbReference>